<keyword evidence="2" id="KW-0812">Transmembrane</keyword>
<evidence type="ECO:0000313" key="3">
    <source>
        <dbReference type="EMBL" id="MET3695223.1"/>
    </source>
</evidence>
<evidence type="ECO:0000256" key="2">
    <source>
        <dbReference type="SAM" id="Phobius"/>
    </source>
</evidence>
<comment type="caution">
    <text evidence="3">The sequence shown here is derived from an EMBL/GenBank/DDBJ whole genome shotgun (WGS) entry which is preliminary data.</text>
</comment>
<organism evidence="3 4">
    <name type="scientific">Methylobacterium goesingense</name>
    <dbReference type="NCBI Taxonomy" id="243690"/>
    <lineage>
        <taxon>Bacteria</taxon>
        <taxon>Pseudomonadati</taxon>
        <taxon>Pseudomonadota</taxon>
        <taxon>Alphaproteobacteria</taxon>
        <taxon>Hyphomicrobiales</taxon>
        <taxon>Methylobacteriaceae</taxon>
        <taxon>Methylobacterium</taxon>
    </lineage>
</organism>
<name>A0ABV2LBL0_9HYPH</name>
<dbReference type="Proteomes" id="UP001549145">
    <property type="component" value="Unassembled WGS sequence"/>
</dbReference>
<keyword evidence="2" id="KW-1133">Transmembrane helix</keyword>
<feature type="transmembrane region" description="Helical" evidence="2">
    <location>
        <begin position="40"/>
        <end position="58"/>
    </location>
</feature>
<evidence type="ECO:0000256" key="1">
    <source>
        <dbReference type="SAM" id="MobiDB-lite"/>
    </source>
</evidence>
<keyword evidence="4" id="KW-1185">Reference proteome</keyword>
<protein>
    <recommendedName>
        <fullName evidence="5">Lipoprotein</fullName>
    </recommendedName>
</protein>
<feature type="region of interest" description="Disordered" evidence="1">
    <location>
        <begin position="76"/>
        <end position="115"/>
    </location>
</feature>
<dbReference type="RefSeq" id="WP_238280148.1">
    <property type="nucleotide sequence ID" value="NZ_BPQL01000078.1"/>
</dbReference>
<keyword evidence="2" id="KW-0472">Membrane</keyword>
<evidence type="ECO:0000313" key="4">
    <source>
        <dbReference type="Proteomes" id="UP001549145"/>
    </source>
</evidence>
<evidence type="ECO:0008006" key="5">
    <source>
        <dbReference type="Google" id="ProtNLM"/>
    </source>
</evidence>
<accession>A0ABV2LBL0</accession>
<dbReference type="EMBL" id="JBEPMM010000024">
    <property type="protein sequence ID" value="MET3695223.1"/>
    <property type="molecule type" value="Genomic_DNA"/>
</dbReference>
<reference evidence="3 4" key="1">
    <citation type="submission" date="2024-06" db="EMBL/GenBank/DDBJ databases">
        <title>Genomic Encyclopedia of Type Strains, Phase IV (KMG-IV): sequencing the most valuable type-strain genomes for metagenomic binning, comparative biology and taxonomic classification.</title>
        <authorList>
            <person name="Goeker M."/>
        </authorList>
    </citation>
    <scope>NUCLEOTIDE SEQUENCE [LARGE SCALE GENOMIC DNA]</scope>
    <source>
        <strain evidence="3 4">DSM 21331</strain>
    </source>
</reference>
<proteinExistence type="predicted"/>
<feature type="compositionally biased region" description="Polar residues" evidence="1">
    <location>
        <begin position="95"/>
        <end position="107"/>
    </location>
</feature>
<sequence length="115" mass="11594">MLSVNASKYVLSAVAAALIGCTAGVPRASAGPLDGLAGGAIGFALGAMVAAPRHAYYAPRTRRVIVYRNRPSRRHVASAPVRRNAGPLQGGAAISTASDPFAGSSTARPIPVSGR</sequence>
<gene>
    <name evidence="3" type="ORF">ABID43_004789</name>
</gene>